<protein>
    <submittedName>
        <fullName evidence="1">Carbon-phosphorus lyase complex subunit</fullName>
    </submittedName>
</protein>
<gene>
    <name evidence="1" type="ORF">AWB69_03826</name>
</gene>
<proteinExistence type="predicted"/>
<dbReference type="GO" id="GO:0019634">
    <property type="term" value="P:organic phosphonate metabolic process"/>
    <property type="evidence" value="ECO:0007669"/>
    <property type="project" value="InterPro"/>
</dbReference>
<dbReference type="InterPro" id="IPR008772">
    <property type="entry name" value="Phosphonate_metab_PhnH"/>
</dbReference>
<dbReference type="Gene3D" id="3.40.50.11310">
    <property type="entry name" value="Bacterial phosphonate metabolism protein PhnH"/>
    <property type="match status" value="1"/>
</dbReference>
<keyword evidence="1" id="KW-0456">Lyase</keyword>
<dbReference type="InterPro" id="IPR038058">
    <property type="entry name" value="PhnH-like_sp"/>
</dbReference>
<dbReference type="SUPFAM" id="SSF159709">
    <property type="entry name" value="PhnH-like"/>
    <property type="match status" value="1"/>
</dbReference>
<dbReference type="AlphaFoldDB" id="A0A158H408"/>
<evidence type="ECO:0000313" key="1">
    <source>
        <dbReference type="EMBL" id="SAL38863.1"/>
    </source>
</evidence>
<dbReference type="EMBL" id="FCOK02000024">
    <property type="protein sequence ID" value="SAL38863.1"/>
    <property type="molecule type" value="Genomic_DNA"/>
</dbReference>
<reference evidence="1 2" key="1">
    <citation type="submission" date="2016-01" db="EMBL/GenBank/DDBJ databases">
        <authorList>
            <person name="Oliw E.H."/>
        </authorList>
    </citation>
    <scope>NUCLEOTIDE SEQUENCE [LARGE SCALE GENOMIC DNA]</scope>
    <source>
        <strain evidence="1">LMG 27134</strain>
    </source>
</reference>
<sequence>MLPDKLSSNFRGADAAGIDLATLTPGFNDTVHDSQGVFRALLNALSRPGKIVSIDAVLPGLDQDGSTAATHVPMAAFAALLALADYSTPVLLQHEHRGLSDALRFHTGAPLTHDHGQAVFAYLHDAQSMPPLDAFSLGDPETPEDAVMLFIRVDSLDDGTPMTWRGPGIRDTQTVHITGVPASFWHERASLASQFPCGIDCYFVHGGSVIGLPRTTRVEVA</sequence>
<dbReference type="OrthoDB" id="9814509at2"/>
<dbReference type="GO" id="GO:0016829">
    <property type="term" value="F:lyase activity"/>
    <property type="evidence" value="ECO:0007669"/>
    <property type="project" value="UniProtKB-KW"/>
</dbReference>
<name>A0A158H408_9BURK</name>
<evidence type="ECO:0000313" key="2">
    <source>
        <dbReference type="Proteomes" id="UP000054683"/>
    </source>
</evidence>
<dbReference type="Proteomes" id="UP000054683">
    <property type="component" value="Unassembled WGS sequence"/>
</dbReference>
<organism evidence="1 2">
    <name type="scientific">Caballeronia udeis</name>
    <dbReference type="NCBI Taxonomy" id="1232866"/>
    <lineage>
        <taxon>Bacteria</taxon>
        <taxon>Pseudomonadati</taxon>
        <taxon>Pseudomonadota</taxon>
        <taxon>Betaproteobacteria</taxon>
        <taxon>Burkholderiales</taxon>
        <taxon>Burkholderiaceae</taxon>
        <taxon>Caballeronia</taxon>
    </lineage>
</organism>
<dbReference type="NCBIfam" id="TIGR03292">
    <property type="entry name" value="PhnH_redo"/>
    <property type="match status" value="1"/>
</dbReference>
<dbReference type="RefSeq" id="WP_062087324.1">
    <property type="nucleotide sequence ID" value="NZ_FCOK02000024.1"/>
</dbReference>
<dbReference type="PIRSF" id="PIRSF020680">
    <property type="entry name" value="PhnH"/>
    <property type="match status" value="1"/>
</dbReference>
<accession>A0A158H408</accession>
<dbReference type="Pfam" id="PF05845">
    <property type="entry name" value="PhnH"/>
    <property type="match status" value="1"/>
</dbReference>